<organism evidence="7">
    <name type="scientific">Solanum lycopersicum</name>
    <name type="common">Tomato</name>
    <name type="synonym">Lycopersicon esculentum</name>
    <dbReference type="NCBI Taxonomy" id="4081"/>
    <lineage>
        <taxon>Eukaryota</taxon>
        <taxon>Viridiplantae</taxon>
        <taxon>Streptophyta</taxon>
        <taxon>Embryophyta</taxon>
        <taxon>Tracheophyta</taxon>
        <taxon>Spermatophyta</taxon>
        <taxon>Magnoliopsida</taxon>
        <taxon>eudicotyledons</taxon>
        <taxon>Gunneridae</taxon>
        <taxon>Pentapetalae</taxon>
        <taxon>asterids</taxon>
        <taxon>lamiids</taxon>
        <taxon>Solanales</taxon>
        <taxon>Solanaceae</taxon>
        <taxon>Solanoideae</taxon>
        <taxon>Solaneae</taxon>
        <taxon>Solanum</taxon>
        <taxon>Solanum subgen. Lycopersicon</taxon>
    </lineage>
</organism>
<dbReference type="PANTHER" id="PTHR33021">
    <property type="entry name" value="BLUE COPPER PROTEIN"/>
    <property type="match status" value="1"/>
</dbReference>
<feature type="compositionally biased region" description="Low complexity" evidence="3">
    <location>
        <begin position="182"/>
        <end position="207"/>
    </location>
</feature>
<dbReference type="OrthoDB" id="687020at2759"/>
<dbReference type="FunFam" id="2.60.40.420:FF:000003">
    <property type="entry name" value="Blue copper"/>
    <property type="match status" value="1"/>
</dbReference>
<evidence type="ECO:0000259" key="6">
    <source>
        <dbReference type="PROSITE" id="PS51485"/>
    </source>
</evidence>
<reference evidence="7" key="1">
    <citation type="journal article" date="2012" name="Nature">
        <title>The tomato genome sequence provides insights into fleshy fruit evolution.</title>
        <authorList>
            <consortium name="Tomato Genome Consortium"/>
        </authorList>
    </citation>
    <scope>NUCLEOTIDE SEQUENCE [LARGE SCALE GENOMIC DNA]</scope>
    <source>
        <strain evidence="7">cv. Heinz 1706</strain>
    </source>
</reference>
<evidence type="ECO:0000256" key="4">
    <source>
        <dbReference type="SAM" id="Phobius"/>
    </source>
</evidence>
<keyword evidence="4" id="KW-0472">Membrane</keyword>
<keyword evidence="4" id="KW-0812">Transmembrane</keyword>
<dbReference type="AlphaFoldDB" id="A0A3Q7J1N2"/>
<feature type="compositionally biased region" description="Low complexity" evidence="3">
    <location>
        <begin position="131"/>
        <end position="143"/>
    </location>
</feature>
<dbReference type="GeneID" id="101245030"/>
<evidence type="ECO:0000256" key="2">
    <source>
        <dbReference type="ARBA" id="ARBA00023180"/>
    </source>
</evidence>
<evidence type="ECO:0000313" key="7">
    <source>
        <dbReference type="EnsemblPlants" id="Solyc12g005710.2.1"/>
    </source>
</evidence>
<feature type="compositionally biased region" description="Low complexity" evidence="3">
    <location>
        <begin position="159"/>
        <end position="175"/>
    </location>
</feature>
<reference evidence="7" key="2">
    <citation type="submission" date="2019-01" db="UniProtKB">
        <authorList>
            <consortium name="EnsemblPlants"/>
        </authorList>
    </citation>
    <scope>IDENTIFICATION</scope>
    <source>
        <strain evidence="7">cv. Heinz 1706</strain>
    </source>
</reference>
<dbReference type="CDD" id="cd04216">
    <property type="entry name" value="Phytocyanin"/>
    <property type="match status" value="1"/>
</dbReference>
<protein>
    <recommendedName>
        <fullName evidence="6">Phytocyanin domain-containing protein</fullName>
    </recommendedName>
</protein>
<evidence type="ECO:0000256" key="3">
    <source>
        <dbReference type="SAM" id="MobiDB-lite"/>
    </source>
</evidence>
<dbReference type="InterPro" id="IPR008972">
    <property type="entry name" value="Cupredoxin"/>
</dbReference>
<keyword evidence="8" id="KW-1185">Reference proteome</keyword>
<accession>A0A3Q7J1N2</accession>
<feature type="signal peptide" evidence="5">
    <location>
        <begin position="1"/>
        <end position="22"/>
    </location>
</feature>
<dbReference type="STRING" id="4081.A0A3Q7J1N2"/>
<dbReference type="OMA" id="TMAANHT"/>
<dbReference type="Gramene" id="Solyc12g005710.2.1">
    <property type="protein sequence ID" value="Solyc12g005710.2.1"/>
    <property type="gene ID" value="Solyc12g005710.2"/>
</dbReference>
<keyword evidence="2" id="KW-0325">Glycoprotein</keyword>
<feature type="transmembrane region" description="Helical" evidence="4">
    <location>
        <begin position="211"/>
        <end position="231"/>
    </location>
</feature>
<keyword evidence="4" id="KW-1133">Transmembrane helix</keyword>
<dbReference type="PANTHER" id="PTHR33021:SF499">
    <property type="entry name" value="OS12G0150500 PROTEIN"/>
    <property type="match status" value="1"/>
</dbReference>
<feature type="domain" description="Phytocyanin" evidence="6">
    <location>
        <begin position="23"/>
        <end position="122"/>
    </location>
</feature>
<proteinExistence type="predicted"/>
<dbReference type="InterPro" id="IPR003245">
    <property type="entry name" value="Phytocyanin_dom"/>
</dbReference>
<feature type="chain" id="PRO_5018662442" description="Phytocyanin domain-containing protein" evidence="5">
    <location>
        <begin position="23"/>
        <end position="232"/>
    </location>
</feature>
<dbReference type="SUPFAM" id="SSF49503">
    <property type="entry name" value="Cupredoxins"/>
    <property type="match status" value="1"/>
</dbReference>
<name>A0A3Q7J1N2_SOLLC</name>
<dbReference type="KEGG" id="sly:101245030"/>
<dbReference type="PROSITE" id="PS51485">
    <property type="entry name" value="PHYTOCYANIN"/>
    <property type="match status" value="1"/>
</dbReference>
<evidence type="ECO:0000256" key="1">
    <source>
        <dbReference type="ARBA" id="ARBA00022723"/>
    </source>
</evidence>
<dbReference type="SMR" id="A0A3Q7J1N2"/>
<keyword evidence="1" id="KW-0479">Metal-binding</keyword>
<sequence>MAMVRLLMNLATIAILFGSTMAANHTVGAPQGRWDQSTGLTTWAASETFLVGDSLIFVYTPNHDVLEVRKSDYDSCQTTNAISTNGGGMTIISLSSTGKRYFICGTGGHCASGMKLEVNTLATVPPPPVKSPVSAPSPKIAPKISPVSAPSPKNAPKISPVSAPSPKSLAPSAPKSSPPATSPETPSLSPSSTEFVPTSSPSSSPSSADKVSVIASSTVVGFGLVIMMLFFM</sequence>
<feature type="region of interest" description="Disordered" evidence="3">
    <location>
        <begin position="128"/>
        <end position="210"/>
    </location>
</feature>
<dbReference type="Proteomes" id="UP000004994">
    <property type="component" value="Chromosome 12"/>
</dbReference>
<evidence type="ECO:0000313" key="8">
    <source>
        <dbReference type="Proteomes" id="UP000004994"/>
    </source>
</evidence>
<evidence type="ECO:0000256" key="5">
    <source>
        <dbReference type="SAM" id="SignalP"/>
    </source>
</evidence>
<dbReference type="GO" id="GO:0046872">
    <property type="term" value="F:metal ion binding"/>
    <property type="evidence" value="ECO:0007669"/>
    <property type="project" value="UniProtKB-KW"/>
</dbReference>
<dbReference type="GO" id="GO:0009055">
    <property type="term" value="F:electron transfer activity"/>
    <property type="evidence" value="ECO:0007669"/>
    <property type="project" value="InterPro"/>
</dbReference>
<keyword evidence="5" id="KW-0732">Signal</keyword>
<dbReference type="Gene3D" id="2.60.40.420">
    <property type="entry name" value="Cupredoxins - blue copper proteins"/>
    <property type="match status" value="1"/>
</dbReference>
<dbReference type="InterPro" id="IPR039391">
    <property type="entry name" value="Phytocyanin-like"/>
</dbReference>
<dbReference type="EnsemblPlants" id="Solyc12g005710.2.1">
    <property type="protein sequence ID" value="Solyc12g005710.2.1"/>
    <property type="gene ID" value="Solyc12g005710.2"/>
</dbReference>
<dbReference type="PaxDb" id="4081-Solyc12g005710.1.1"/>
<dbReference type="GO" id="GO:0005886">
    <property type="term" value="C:plasma membrane"/>
    <property type="evidence" value="ECO:0000318"/>
    <property type="project" value="GO_Central"/>
</dbReference>
<dbReference type="InParanoid" id="A0A3Q7J1N2"/>
<dbReference type="Pfam" id="PF02298">
    <property type="entry name" value="Cu_bind_like"/>
    <property type="match status" value="1"/>
</dbReference>